<dbReference type="PROSITE" id="PS00194">
    <property type="entry name" value="THIOREDOXIN_1"/>
    <property type="match status" value="1"/>
</dbReference>
<evidence type="ECO:0000259" key="5">
    <source>
        <dbReference type="PROSITE" id="PS51352"/>
    </source>
</evidence>
<dbReference type="PANTHER" id="PTHR42852">
    <property type="entry name" value="THIOL:DISULFIDE INTERCHANGE PROTEIN DSBE"/>
    <property type="match status" value="1"/>
</dbReference>
<dbReference type="PROSITE" id="PS51257">
    <property type="entry name" value="PROKAR_LIPOPROTEIN"/>
    <property type="match status" value="1"/>
</dbReference>
<dbReference type="InterPro" id="IPR013766">
    <property type="entry name" value="Thioredoxin_domain"/>
</dbReference>
<dbReference type="CDD" id="cd02966">
    <property type="entry name" value="TlpA_like_family"/>
    <property type="match status" value="1"/>
</dbReference>
<reference evidence="6" key="2">
    <citation type="journal article" date="2021" name="PeerJ">
        <title>Extensive microbial diversity within the chicken gut microbiome revealed by metagenomics and culture.</title>
        <authorList>
            <person name="Gilroy R."/>
            <person name="Ravi A."/>
            <person name="Getino M."/>
            <person name="Pursley I."/>
            <person name="Horton D.L."/>
            <person name="Alikhan N.F."/>
            <person name="Baker D."/>
            <person name="Gharbi K."/>
            <person name="Hall N."/>
            <person name="Watson M."/>
            <person name="Adriaenssens E.M."/>
            <person name="Foster-Nyarko E."/>
            <person name="Jarju S."/>
            <person name="Secka A."/>
            <person name="Antonio M."/>
            <person name="Oren A."/>
            <person name="Chaudhuri R.R."/>
            <person name="La Ragione R."/>
            <person name="Hildebrand F."/>
            <person name="Pallen M.J."/>
        </authorList>
    </citation>
    <scope>NUCLEOTIDE SEQUENCE</scope>
    <source>
        <strain evidence="6">6919</strain>
    </source>
</reference>
<dbReference type="InterPro" id="IPR017937">
    <property type="entry name" value="Thioredoxin_CS"/>
</dbReference>
<dbReference type="EMBL" id="JADIMC010000007">
    <property type="protein sequence ID" value="MBO8475424.1"/>
    <property type="molecule type" value="Genomic_DNA"/>
</dbReference>
<keyword evidence="4" id="KW-0676">Redox-active center</keyword>
<dbReference type="InterPro" id="IPR050553">
    <property type="entry name" value="Thioredoxin_ResA/DsbE_sf"/>
</dbReference>
<dbReference type="Proteomes" id="UP000823598">
    <property type="component" value="Unassembled WGS sequence"/>
</dbReference>
<dbReference type="GO" id="GO:0030313">
    <property type="term" value="C:cell envelope"/>
    <property type="evidence" value="ECO:0007669"/>
    <property type="project" value="UniProtKB-SubCell"/>
</dbReference>
<proteinExistence type="predicted"/>
<evidence type="ECO:0000256" key="3">
    <source>
        <dbReference type="ARBA" id="ARBA00023157"/>
    </source>
</evidence>
<evidence type="ECO:0000313" key="6">
    <source>
        <dbReference type="EMBL" id="MBO8475424.1"/>
    </source>
</evidence>
<keyword evidence="2" id="KW-0201">Cytochrome c-type biogenesis</keyword>
<comment type="caution">
    <text evidence="6">The sequence shown here is derived from an EMBL/GenBank/DDBJ whole genome shotgun (WGS) entry which is preliminary data.</text>
</comment>
<accession>A0A9D9IM17</accession>
<feature type="domain" description="Thioredoxin" evidence="5">
    <location>
        <begin position="221"/>
        <end position="360"/>
    </location>
</feature>
<evidence type="ECO:0000256" key="1">
    <source>
        <dbReference type="ARBA" id="ARBA00004196"/>
    </source>
</evidence>
<dbReference type="Pfam" id="PF00578">
    <property type="entry name" value="AhpC-TSA"/>
    <property type="match status" value="1"/>
</dbReference>
<dbReference type="AlphaFoldDB" id="A0A9D9IM17"/>
<dbReference type="SUPFAM" id="SSF52833">
    <property type="entry name" value="Thioredoxin-like"/>
    <property type="match status" value="1"/>
</dbReference>
<evidence type="ECO:0000256" key="4">
    <source>
        <dbReference type="ARBA" id="ARBA00023284"/>
    </source>
</evidence>
<protein>
    <submittedName>
        <fullName evidence="6">AhpC/TSA family protein</fullName>
    </submittedName>
</protein>
<dbReference type="GO" id="GO:0016491">
    <property type="term" value="F:oxidoreductase activity"/>
    <property type="evidence" value="ECO:0007669"/>
    <property type="project" value="InterPro"/>
</dbReference>
<comment type="subcellular location">
    <subcellularLocation>
        <location evidence="1">Cell envelope</location>
    </subcellularLocation>
</comment>
<dbReference type="Pfam" id="PF14289">
    <property type="entry name" value="DUF4369"/>
    <property type="match status" value="1"/>
</dbReference>
<gene>
    <name evidence="6" type="ORF">IAB88_00340</name>
</gene>
<name>A0A9D9IM17_9BACT</name>
<dbReference type="PROSITE" id="PS51352">
    <property type="entry name" value="THIOREDOXIN_2"/>
    <property type="match status" value="1"/>
</dbReference>
<dbReference type="GO" id="GO:0017004">
    <property type="term" value="P:cytochrome complex assembly"/>
    <property type="evidence" value="ECO:0007669"/>
    <property type="project" value="UniProtKB-KW"/>
</dbReference>
<organism evidence="6 7">
    <name type="scientific">Candidatus Limisoma faecipullorum</name>
    <dbReference type="NCBI Taxonomy" id="2840854"/>
    <lineage>
        <taxon>Bacteria</taxon>
        <taxon>Pseudomonadati</taxon>
        <taxon>Bacteroidota</taxon>
        <taxon>Bacteroidia</taxon>
        <taxon>Bacteroidales</taxon>
        <taxon>Candidatus Limisoma</taxon>
    </lineage>
</organism>
<keyword evidence="3" id="KW-1015">Disulfide bond</keyword>
<evidence type="ECO:0000256" key="2">
    <source>
        <dbReference type="ARBA" id="ARBA00022748"/>
    </source>
</evidence>
<dbReference type="InterPro" id="IPR000866">
    <property type="entry name" value="AhpC/TSA"/>
</dbReference>
<dbReference type="InterPro" id="IPR036249">
    <property type="entry name" value="Thioredoxin-like_sf"/>
</dbReference>
<sequence length="360" mass="39435">MKKSILCTALAAAGVIAGCSGNGSGYKIIATSQDAFAQGDTILLIDYDTDERIDSVVVADSTLVFEGNADKERIVTLTNHGKRLAVFLLEPGETTVDLKLRTAKGTPLNDKNQALNIAGDSIIKGYYASVENLKKSGKTEEEMQNELDSLTYATDSVLTALNKKAFEENKDNAFGLLAFLDYAYGLDKAQLESALNGTPEWFRNSVRVKRFIDAADKLDKTAPGKMFTDFTVATSDGKEVKLSDYVGKGDYVLVDFWASWCGPCMREMPGLKEIYNKYNGKGLQIVGVAVWDNPDDTRNAVVTQQLPWTIIDNAQRIPTDLYGIMGIPHIIMFAPDGTIAFRGLTGEELHKAVVELMEKQ</sequence>
<reference evidence="6" key="1">
    <citation type="submission" date="2020-10" db="EMBL/GenBank/DDBJ databases">
        <authorList>
            <person name="Gilroy R."/>
        </authorList>
    </citation>
    <scope>NUCLEOTIDE SEQUENCE</scope>
    <source>
        <strain evidence="6">6919</strain>
    </source>
</reference>
<dbReference type="InterPro" id="IPR025380">
    <property type="entry name" value="DUF4369"/>
</dbReference>
<dbReference type="GO" id="GO:0016209">
    <property type="term" value="F:antioxidant activity"/>
    <property type="evidence" value="ECO:0007669"/>
    <property type="project" value="InterPro"/>
</dbReference>
<dbReference type="Gene3D" id="3.40.30.10">
    <property type="entry name" value="Glutaredoxin"/>
    <property type="match status" value="1"/>
</dbReference>
<evidence type="ECO:0000313" key="7">
    <source>
        <dbReference type="Proteomes" id="UP000823598"/>
    </source>
</evidence>
<dbReference type="PANTHER" id="PTHR42852:SF6">
    <property type="entry name" value="THIOL:DISULFIDE INTERCHANGE PROTEIN DSBE"/>
    <property type="match status" value="1"/>
</dbReference>